<dbReference type="Pfam" id="PF00817">
    <property type="entry name" value="IMS"/>
    <property type="match status" value="1"/>
</dbReference>
<reference evidence="7 8" key="1">
    <citation type="submission" date="2018-06" db="EMBL/GenBank/DDBJ databases">
        <title>Comparative analysis of microorganisms from saline springs in Andes Mountain Range, Colombia.</title>
        <authorList>
            <person name="Rubin E."/>
        </authorList>
    </citation>
    <scope>NUCLEOTIDE SEQUENCE [LARGE SCALE GENOMIC DNA]</scope>
    <source>
        <strain evidence="7 8">USBA-857</strain>
    </source>
</reference>
<dbReference type="PANTHER" id="PTHR11076:SF34">
    <property type="entry name" value="PROTEIN UMUC"/>
    <property type="match status" value="1"/>
</dbReference>
<dbReference type="GO" id="GO:0003887">
    <property type="term" value="F:DNA-directed DNA polymerase activity"/>
    <property type="evidence" value="ECO:0007669"/>
    <property type="project" value="TreeGrafter"/>
</dbReference>
<keyword evidence="4" id="KW-0234">DNA repair</keyword>
<protein>
    <submittedName>
        <fullName evidence="7">DNA polymerase V</fullName>
    </submittedName>
</protein>
<dbReference type="PANTHER" id="PTHR11076">
    <property type="entry name" value="DNA REPAIR POLYMERASE UMUC / TRANSFERASE FAMILY MEMBER"/>
    <property type="match status" value="1"/>
</dbReference>
<keyword evidence="5" id="KW-0742">SOS response</keyword>
<accession>A0A328Y0E0</accession>
<dbReference type="GO" id="GO:0009432">
    <property type="term" value="P:SOS response"/>
    <property type="evidence" value="ECO:0007669"/>
    <property type="project" value="UniProtKB-KW"/>
</dbReference>
<evidence type="ECO:0000259" key="6">
    <source>
        <dbReference type="PROSITE" id="PS50173"/>
    </source>
</evidence>
<dbReference type="InterPro" id="IPR001126">
    <property type="entry name" value="UmuC"/>
</dbReference>
<evidence type="ECO:0000256" key="2">
    <source>
        <dbReference type="ARBA" id="ARBA00022763"/>
    </source>
</evidence>
<dbReference type="Gene3D" id="3.30.70.270">
    <property type="match status" value="1"/>
</dbReference>
<dbReference type="AlphaFoldDB" id="A0A328Y0E0"/>
<dbReference type="EMBL" id="QLSX01000001">
    <property type="protein sequence ID" value="RAR64284.1"/>
    <property type="molecule type" value="Genomic_DNA"/>
</dbReference>
<keyword evidence="3" id="KW-0741">SOS mutagenesis</keyword>
<keyword evidence="2" id="KW-0227">DNA damage</keyword>
<feature type="domain" description="UmuC" evidence="6">
    <location>
        <begin position="2"/>
        <end position="187"/>
    </location>
</feature>
<evidence type="ECO:0000313" key="8">
    <source>
        <dbReference type="Proteomes" id="UP000249700"/>
    </source>
</evidence>
<dbReference type="RefSeq" id="WP_112053161.1">
    <property type="nucleotide sequence ID" value="NZ_QLSX01000001.1"/>
</dbReference>
<name>A0A328Y0E0_9GAMM</name>
<dbReference type="Gene3D" id="3.40.1170.60">
    <property type="match status" value="1"/>
</dbReference>
<dbReference type="GO" id="GO:0003684">
    <property type="term" value="F:damaged DNA binding"/>
    <property type="evidence" value="ECO:0007669"/>
    <property type="project" value="InterPro"/>
</dbReference>
<evidence type="ECO:0000313" key="7">
    <source>
        <dbReference type="EMBL" id="RAR64284.1"/>
    </source>
</evidence>
<dbReference type="SUPFAM" id="SSF56672">
    <property type="entry name" value="DNA/RNA polymerases"/>
    <property type="match status" value="1"/>
</dbReference>
<evidence type="ECO:0000256" key="4">
    <source>
        <dbReference type="ARBA" id="ARBA00023204"/>
    </source>
</evidence>
<evidence type="ECO:0000256" key="3">
    <source>
        <dbReference type="ARBA" id="ARBA00023199"/>
    </source>
</evidence>
<dbReference type="InterPro" id="IPR025188">
    <property type="entry name" value="DUF4113"/>
</dbReference>
<gene>
    <name evidence="7" type="ORF">BCL93_101103</name>
</gene>
<dbReference type="Gene3D" id="1.10.150.20">
    <property type="entry name" value="5' to 3' exonuclease, C-terminal subdomain"/>
    <property type="match status" value="1"/>
</dbReference>
<dbReference type="InterPro" id="IPR036775">
    <property type="entry name" value="DNA_pol_Y-fam_lit_finger_sf"/>
</dbReference>
<comment type="similarity">
    <text evidence="1">Belongs to the DNA polymerase type-Y family.</text>
</comment>
<dbReference type="GO" id="GO:0005829">
    <property type="term" value="C:cytosol"/>
    <property type="evidence" value="ECO:0007669"/>
    <property type="project" value="TreeGrafter"/>
</dbReference>
<evidence type="ECO:0000256" key="5">
    <source>
        <dbReference type="ARBA" id="ARBA00023236"/>
    </source>
</evidence>
<dbReference type="OrthoDB" id="9808813at2"/>
<evidence type="ECO:0000256" key="1">
    <source>
        <dbReference type="ARBA" id="ARBA00010945"/>
    </source>
</evidence>
<dbReference type="Proteomes" id="UP000249700">
    <property type="component" value="Unassembled WGS sequence"/>
</dbReference>
<comment type="caution">
    <text evidence="7">The sequence shown here is derived from an EMBL/GenBank/DDBJ whole genome shotgun (WGS) entry which is preliminary data.</text>
</comment>
<dbReference type="InterPro" id="IPR050116">
    <property type="entry name" value="DNA_polymerase-Y"/>
</dbReference>
<proteinExistence type="inferred from homology"/>
<dbReference type="GO" id="GO:0042276">
    <property type="term" value="P:error-prone translesion synthesis"/>
    <property type="evidence" value="ECO:0007669"/>
    <property type="project" value="TreeGrafter"/>
</dbReference>
<dbReference type="SUPFAM" id="SSF100879">
    <property type="entry name" value="Lesion bypass DNA polymerase (Y-family), little finger domain"/>
    <property type="match status" value="1"/>
</dbReference>
<dbReference type="InterPro" id="IPR043502">
    <property type="entry name" value="DNA/RNA_pol_sf"/>
</dbReference>
<dbReference type="Pfam" id="PF11799">
    <property type="entry name" value="IMS_C"/>
    <property type="match status" value="1"/>
</dbReference>
<dbReference type="InterPro" id="IPR017961">
    <property type="entry name" value="DNA_pol_Y-fam_little_finger"/>
</dbReference>
<dbReference type="InterPro" id="IPR043128">
    <property type="entry name" value="Rev_trsase/Diguanyl_cyclase"/>
</dbReference>
<sequence>MIALVDCNNFYVSCERVFDPRLEGRQVGVLSNNDSCIVARSSELKSQGVEMGAAMHLLPPHVRHQAVLLSSNYALYGDMSRRVTQILGEFSPHIEVYSIDESFVGFQGFDPSTLEEHSHQLRRTVLKWTGIPVSVGIAQTRVLAKVANRAAKMNPAYEGVCMLDADNGHTTRSLLQNLPVTELWGVARRTGERLAVMGIETAWQLREADPKRIRRAFSVVLERIVWELRGQPAITLDDMAAPKRQIMVSRSFGRLTSDPTDLREAVRQHAARAGEKLRRQGSVAKAVMVFVRTNPFQPSQPQYRNSAVVPLAQPCNDTRDIAQAAARGLDIVFLEGYRYQKVGVMLLDISDEANRQLSLGETTQSEGERKRRQNLMATVDILNRELGRDKVRLGLPRQENSWRLKCEKRSPRYTTRWEELVVVKS</sequence>
<dbReference type="GO" id="GO:0006281">
    <property type="term" value="P:DNA repair"/>
    <property type="evidence" value="ECO:0007669"/>
    <property type="project" value="UniProtKB-KW"/>
</dbReference>
<dbReference type="Gene3D" id="3.30.1490.100">
    <property type="entry name" value="DNA polymerase, Y-family, little finger domain"/>
    <property type="match status" value="1"/>
</dbReference>
<dbReference type="Pfam" id="PF13438">
    <property type="entry name" value="DUF4113"/>
    <property type="match status" value="1"/>
</dbReference>
<organism evidence="7 8">
    <name type="scientific">Onishia taeanensis</name>
    <dbReference type="NCBI Taxonomy" id="284577"/>
    <lineage>
        <taxon>Bacteria</taxon>
        <taxon>Pseudomonadati</taxon>
        <taxon>Pseudomonadota</taxon>
        <taxon>Gammaproteobacteria</taxon>
        <taxon>Oceanospirillales</taxon>
        <taxon>Halomonadaceae</taxon>
        <taxon>Onishia</taxon>
    </lineage>
</organism>
<dbReference type="PROSITE" id="PS50173">
    <property type="entry name" value="UMUC"/>
    <property type="match status" value="1"/>
</dbReference>
<dbReference type="CDD" id="cd01700">
    <property type="entry name" value="PolY_Pol_V_umuC"/>
    <property type="match status" value="1"/>
</dbReference>